<dbReference type="PANTHER" id="PTHR33620">
    <property type="entry name" value="UREASE ACCESSORY PROTEIN F"/>
    <property type="match status" value="1"/>
</dbReference>
<dbReference type="PIRSF" id="PIRSF009467">
    <property type="entry name" value="Ureas_acces_UreF"/>
    <property type="match status" value="1"/>
</dbReference>
<dbReference type="Proteomes" id="UP000199144">
    <property type="component" value="Unassembled WGS sequence"/>
</dbReference>
<protein>
    <recommendedName>
        <fullName evidence="3">Urease accessory protein UreF</fullName>
    </recommendedName>
</protein>
<evidence type="ECO:0000256" key="2">
    <source>
        <dbReference type="ARBA" id="ARBA00023186"/>
    </source>
</evidence>
<dbReference type="EMBL" id="FOTQ01000001">
    <property type="protein sequence ID" value="SFL62586.1"/>
    <property type="molecule type" value="Genomic_DNA"/>
</dbReference>
<dbReference type="InterPro" id="IPR038277">
    <property type="entry name" value="UreF_sf"/>
</dbReference>
<dbReference type="HAMAP" id="MF_01385">
    <property type="entry name" value="UreF"/>
    <property type="match status" value="1"/>
</dbReference>
<dbReference type="Pfam" id="PF01730">
    <property type="entry name" value="UreF"/>
    <property type="match status" value="1"/>
</dbReference>
<dbReference type="STRING" id="254406.SAMN04488042_101908"/>
<organism evidence="4 5">
    <name type="scientific">Shimia aestuarii</name>
    <dbReference type="NCBI Taxonomy" id="254406"/>
    <lineage>
        <taxon>Bacteria</taxon>
        <taxon>Pseudomonadati</taxon>
        <taxon>Pseudomonadota</taxon>
        <taxon>Alphaproteobacteria</taxon>
        <taxon>Rhodobacterales</taxon>
        <taxon>Roseobacteraceae</taxon>
    </lineage>
</organism>
<comment type="subunit">
    <text evidence="3">UreD, UreF and UreG form a complex that acts as a GTP-hydrolysis-dependent molecular chaperone, activating the urease apoprotein by helping to assemble the nickel containing metallocenter of UreC. The UreE protein probably delivers the nickel.</text>
</comment>
<accession>A0A1I4J8Z4</accession>
<evidence type="ECO:0000256" key="3">
    <source>
        <dbReference type="HAMAP-Rule" id="MF_01385"/>
    </source>
</evidence>
<dbReference type="PANTHER" id="PTHR33620:SF1">
    <property type="entry name" value="UREASE ACCESSORY PROTEIN F"/>
    <property type="match status" value="1"/>
</dbReference>
<reference evidence="4 5" key="1">
    <citation type="submission" date="2016-10" db="EMBL/GenBank/DDBJ databases">
        <authorList>
            <person name="de Groot N.N."/>
        </authorList>
    </citation>
    <scope>NUCLEOTIDE SEQUENCE [LARGE SCALE GENOMIC DNA]</scope>
    <source>
        <strain evidence="4 5">DSM 15283</strain>
    </source>
</reference>
<sequence>MAMGARMAMITRIPMTIDPVLILAQWLAPTYPVGAYTYSHGLEWAVQTGMVQDADSFRDWLSDVVEHGAGRNDVILLTAAYEATDEDSLQGLDEFARALAPSAERLLETDQQGAAFAQTTATVFKQDLSALTYPVAVGRAASLQNLPLPETARLFLHAFAANLTSAAIRLVPLGQTAGQQALHDLAPLCQSVSDQAITEPLDAIAASAFATDVASMNHETQYSRLFRS</sequence>
<dbReference type="Gene3D" id="1.10.4190.10">
    <property type="entry name" value="Urease accessory protein UreF"/>
    <property type="match status" value="1"/>
</dbReference>
<comment type="function">
    <text evidence="3">Required for maturation of urease via the functional incorporation of the urease nickel metallocenter.</text>
</comment>
<name>A0A1I4J8Z4_9RHOB</name>
<dbReference type="GO" id="GO:0016151">
    <property type="term" value="F:nickel cation binding"/>
    <property type="evidence" value="ECO:0007669"/>
    <property type="project" value="UniProtKB-UniRule"/>
</dbReference>
<keyword evidence="5" id="KW-1185">Reference proteome</keyword>
<dbReference type="GO" id="GO:0005737">
    <property type="term" value="C:cytoplasm"/>
    <property type="evidence" value="ECO:0007669"/>
    <property type="project" value="UniProtKB-SubCell"/>
</dbReference>
<dbReference type="AlphaFoldDB" id="A0A1I4J8Z4"/>
<evidence type="ECO:0000313" key="4">
    <source>
        <dbReference type="EMBL" id="SFL62586.1"/>
    </source>
</evidence>
<comment type="subcellular location">
    <subcellularLocation>
        <location evidence="3">Cytoplasm</location>
    </subcellularLocation>
</comment>
<proteinExistence type="inferred from homology"/>
<keyword evidence="1 3" id="KW-0996">Nickel insertion</keyword>
<gene>
    <name evidence="3" type="primary">ureF</name>
    <name evidence="4" type="ORF">SAMN04488042_101908</name>
</gene>
<evidence type="ECO:0000256" key="1">
    <source>
        <dbReference type="ARBA" id="ARBA00022988"/>
    </source>
</evidence>
<comment type="similarity">
    <text evidence="3">Belongs to the UreF family.</text>
</comment>
<keyword evidence="3" id="KW-0963">Cytoplasm</keyword>
<dbReference type="InterPro" id="IPR002639">
    <property type="entry name" value="UreF"/>
</dbReference>
<keyword evidence="2 3" id="KW-0143">Chaperone</keyword>
<evidence type="ECO:0000313" key="5">
    <source>
        <dbReference type="Proteomes" id="UP000199144"/>
    </source>
</evidence>